<accession>J3PA47</accession>
<dbReference type="EMBL" id="GL385400">
    <property type="protein sequence ID" value="EJT71112.1"/>
    <property type="molecule type" value="Genomic_DNA"/>
</dbReference>
<reference evidence="2" key="4">
    <citation type="journal article" date="2015" name="G3 (Bethesda)">
        <title>Genome sequences of three phytopathogenic species of the Magnaporthaceae family of fungi.</title>
        <authorList>
            <person name="Okagaki L.H."/>
            <person name="Nunes C.C."/>
            <person name="Sailsbery J."/>
            <person name="Clay B."/>
            <person name="Brown D."/>
            <person name="John T."/>
            <person name="Oh Y."/>
            <person name="Young N."/>
            <person name="Fitzgerald M."/>
            <person name="Haas B.J."/>
            <person name="Zeng Q."/>
            <person name="Young S."/>
            <person name="Adiconis X."/>
            <person name="Fan L."/>
            <person name="Levin J.Z."/>
            <person name="Mitchell T.K."/>
            <person name="Okubara P.A."/>
            <person name="Farman M.L."/>
            <person name="Kohn L.M."/>
            <person name="Birren B."/>
            <person name="Ma L.-J."/>
            <person name="Dean R.A."/>
        </authorList>
    </citation>
    <scope>NUCLEOTIDE SEQUENCE</scope>
    <source>
        <strain evidence="2">R3-111a-1</strain>
    </source>
</reference>
<reference evidence="2" key="5">
    <citation type="submission" date="2018-04" db="UniProtKB">
        <authorList>
            <consortium name="EnsemblFungi"/>
        </authorList>
    </citation>
    <scope>IDENTIFICATION</scope>
    <source>
        <strain evidence="2">R3-111a-1</strain>
    </source>
</reference>
<reference evidence="3" key="1">
    <citation type="submission" date="2010-07" db="EMBL/GenBank/DDBJ databases">
        <title>The genome sequence of Gaeumannomyces graminis var. tritici strain R3-111a-1.</title>
        <authorList>
            <consortium name="The Broad Institute Genome Sequencing Platform"/>
            <person name="Ma L.-J."/>
            <person name="Dead R."/>
            <person name="Young S."/>
            <person name="Zeng Q."/>
            <person name="Koehrsen M."/>
            <person name="Alvarado L."/>
            <person name="Berlin A."/>
            <person name="Chapman S.B."/>
            <person name="Chen Z."/>
            <person name="Freedman E."/>
            <person name="Gellesch M."/>
            <person name="Goldberg J."/>
            <person name="Griggs A."/>
            <person name="Gujja S."/>
            <person name="Heilman E.R."/>
            <person name="Heiman D."/>
            <person name="Hepburn T."/>
            <person name="Howarth C."/>
            <person name="Jen D."/>
            <person name="Larson L."/>
            <person name="Mehta T."/>
            <person name="Neiman D."/>
            <person name="Pearson M."/>
            <person name="Roberts A."/>
            <person name="Saif S."/>
            <person name="Shea T."/>
            <person name="Shenoy N."/>
            <person name="Sisk P."/>
            <person name="Stolte C."/>
            <person name="Sykes S."/>
            <person name="Walk T."/>
            <person name="White J."/>
            <person name="Yandava C."/>
            <person name="Haas B."/>
            <person name="Nusbaum C."/>
            <person name="Birren B."/>
        </authorList>
    </citation>
    <scope>NUCLEOTIDE SEQUENCE [LARGE SCALE GENOMIC DNA]</scope>
    <source>
        <strain evidence="3">R3-111a-1</strain>
    </source>
</reference>
<dbReference type="RefSeq" id="XP_009226509.1">
    <property type="nucleotide sequence ID" value="XM_009228245.1"/>
</dbReference>
<dbReference type="GeneID" id="20350830"/>
<evidence type="ECO:0000313" key="2">
    <source>
        <dbReference type="EnsemblFungi" id="EJT71112"/>
    </source>
</evidence>
<protein>
    <submittedName>
        <fullName evidence="1 2">Uncharacterized protein</fullName>
    </submittedName>
</protein>
<dbReference type="EnsemblFungi" id="EJT71112">
    <property type="protein sequence ID" value="EJT71112"/>
    <property type="gene ID" value="GGTG_10372"/>
</dbReference>
<gene>
    <name evidence="2" type="primary">20350830</name>
    <name evidence="1" type="ORF">GGTG_10372</name>
</gene>
<reference evidence="1" key="3">
    <citation type="submission" date="2010-09" db="EMBL/GenBank/DDBJ databases">
        <title>Annotation of Gaeumannomyces graminis var. tritici R3-111a-1.</title>
        <authorList>
            <consortium name="The Broad Institute Genome Sequencing Platform"/>
            <person name="Ma L.-J."/>
            <person name="Dead R."/>
            <person name="Young S.K."/>
            <person name="Zeng Q."/>
            <person name="Gargeya S."/>
            <person name="Fitzgerald M."/>
            <person name="Haas B."/>
            <person name="Abouelleil A."/>
            <person name="Alvarado L."/>
            <person name="Arachchi H.M."/>
            <person name="Berlin A."/>
            <person name="Brown A."/>
            <person name="Chapman S.B."/>
            <person name="Chen Z."/>
            <person name="Dunbar C."/>
            <person name="Freedman E."/>
            <person name="Gearin G."/>
            <person name="Gellesch M."/>
            <person name="Goldberg J."/>
            <person name="Griggs A."/>
            <person name="Gujja S."/>
            <person name="Heiman D."/>
            <person name="Howarth C."/>
            <person name="Larson L."/>
            <person name="Lui A."/>
            <person name="MacDonald P.J.P."/>
            <person name="Mehta T."/>
            <person name="Montmayeur A."/>
            <person name="Murphy C."/>
            <person name="Neiman D."/>
            <person name="Pearson M."/>
            <person name="Priest M."/>
            <person name="Roberts A."/>
            <person name="Saif S."/>
            <person name="Shea T."/>
            <person name="Shenoy N."/>
            <person name="Sisk P."/>
            <person name="Stolte C."/>
            <person name="Sykes S."/>
            <person name="Yandava C."/>
            <person name="Wortman J."/>
            <person name="Nusbaum C."/>
            <person name="Birren B."/>
        </authorList>
    </citation>
    <scope>NUCLEOTIDE SEQUENCE</scope>
    <source>
        <strain evidence="1">R3-111a-1</strain>
    </source>
</reference>
<evidence type="ECO:0000313" key="3">
    <source>
        <dbReference type="Proteomes" id="UP000006039"/>
    </source>
</evidence>
<dbReference type="AlphaFoldDB" id="J3PA47"/>
<organism evidence="1">
    <name type="scientific">Gaeumannomyces tritici (strain R3-111a-1)</name>
    <name type="common">Wheat and barley take-all root rot fungus</name>
    <name type="synonym">Gaeumannomyces graminis var. tritici</name>
    <dbReference type="NCBI Taxonomy" id="644352"/>
    <lineage>
        <taxon>Eukaryota</taxon>
        <taxon>Fungi</taxon>
        <taxon>Dikarya</taxon>
        <taxon>Ascomycota</taxon>
        <taxon>Pezizomycotina</taxon>
        <taxon>Sordariomycetes</taxon>
        <taxon>Sordariomycetidae</taxon>
        <taxon>Magnaporthales</taxon>
        <taxon>Magnaporthaceae</taxon>
        <taxon>Gaeumannomyces</taxon>
    </lineage>
</organism>
<sequence length="204" mass="22825">MPYPKELKPLETTSLLLALQSLPPKSLAPKAAPPGANTDAAPSRGAARLASSFALNALLNNGLTFVARKLFGRHGIKGFGFLNGFTGAKLGFNKLFEKLRYRFGQPFVNGPRTIIEAYRYTGVDGIILICLTTKTAAIKYRPNVQKERPNTDYLRLQSLKLLEWLLNAQKGKKRARSFEREKKPFIYQHGPIFPNATKPYSRFL</sequence>
<name>J3PA47_GAET3</name>
<dbReference type="Proteomes" id="UP000006039">
    <property type="component" value="Unassembled WGS sequence"/>
</dbReference>
<dbReference type="VEuPathDB" id="FungiDB:GGTG_10372"/>
<proteinExistence type="predicted"/>
<keyword evidence="3" id="KW-1185">Reference proteome</keyword>
<evidence type="ECO:0000313" key="1">
    <source>
        <dbReference type="EMBL" id="EJT71112.1"/>
    </source>
</evidence>
<dbReference type="HOGENOM" id="CLU_1343331_0_0_1"/>
<reference evidence="1" key="2">
    <citation type="submission" date="2010-07" db="EMBL/GenBank/DDBJ databases">
        <authorList>
            <consortium name="The Broad Institute Genome Sequencing Platform"/>
            <consortium name="Broad Institute Genome Sequencing Center for Infectious Disease"/>
            <person name="Ma L.-J."/>
            <person name="Dead R."/>
            <person name="Young S."/>
            <person name="Zeng Q."/>
            <person name="Koehrsen M."/>
            <person name="Alvarado L."/>
            <person name="Berlin A."/>
            <person name="Chapman S.B."/>
            <person name="Chen Z."/>
            <person name="Freedman E."/>
            <person name="Gellesch M."/>
            <person name="Goldberg J."/>
            <person name="Griggs A."/>
            <person name="Gujja S."/>
            <person name="Heilman E.R."/>
            <person name="Heiman D."/>
            <person name="Hepburn T."/>
            <person name="Howarth C."/>
            <person name="Jen D."/>
            <person name="Larson L."/>
            <person name="Mehta T."/>
            <person name="Neiman D."/>
            <person name="Pearson M."/>
            <person name="Roberts A."/>
            <person name="Saif S."/>
            <person name="Shea T."/>
            <person name="Shenoy N."/>
            <person name="Sisk P."/>
            <person name="Stolte C."/>
            <person name="Sykes S."/>
            <person name="Walk T."/>
            <person name="White J."/>
            <person name="Yandava C."/>
            <person name="Haas B."/>
            <person name="Nusbaum C."/>
            <person name="Birren B."/>
        </authorList>
    </citation>
    <scope>NUCLEOTIDE SEQUENCE</scope>
    <source>
        <strain evidence="1">R3-111a-1</strain>
    </source>
</reference>